<reference evidence="2" key="1">
    <citation type="submission" date="2016-03" db="EMBL/GenBank/DDBJ databases">
        <title>Mechanisms controlling the formation of the plant cell surface in tip-growing cells are functionally conserved among land plants.</title>
        <authorList>
            <person name="Honkanen S."/>
            <person name="Jones V.A."/>
            <person name="Morieri G."/>
            <person name="Champion C."/>
            <person name="Hetherington A.J."/>
            <person name="Kelly S."/>
            <person name="Saint-Marcoux D."/>
            <person name="Proust H."/>
            <person name="Prescott H."/>
            <person name="Dolan L."/>
        </authorList>
    </citation>
    <scope>NUCLEOTIDE SEQUENCE [LARGE SCALE GENOMIC DNA]</scope>
    <source>
        <tissue evidence="2">Whole gametophyte</tissue>
    </source>
</reference>
<feature type="region of interest" description="Disordered" evidence="1">
    <location>
        <begin position="94"/>
        <end position="140"/>
    </location>
</feature>
<feature type="region of interest" description="Disordered" evidence="1">
    <location>
        <begin position="189"/>
        <end position="257"/>
    </location>
</feature>
<keyword evidence="3" id="KW-1185">Reference proteome</keyword>
<feature type="compositionally biased region" description="Gly residues" evidence="1">
    <location>
        <begin position="124"/>
        <end position="135"/>
    </location>
</feature>
<evidence type="ECO:0000256" key="1">
    <source>
        <dbReference type="SAM" id="MobiDB-lite"/>
    </source>
</evidence>
<dbReference type="AlphaFoldDB" id="A0A176WJI2"/>
<protein>
    <submittedName>
        <fullName evidence="2">Uncharacterized protein</fullName>
    </submittedName>
</protein>
<name>A0A176WJI2_MARPO</name>
<accession>A0A176WJI2</accession>
<evidence type="ECO:0000313" key="3">
    <source>
        <dbReference type="Proteomes" id="UP000077202"/>
    </source>
</evidence>
<proteinExistence type="predicted"/>
<dbReference type="EMBL" id="LVLJ01000668">
    <property type="protein sequence ID" value="OAE33307.1"/>
    <property type="molecule type" value="Genomic_DNA"/>
</dbReference>
<feature type="compositionally biased region" description="Basic and acidic residues" evidence="1">
    <location>
        <begin position="29"/>
        <end position="44"/>
    </location>
</feature>
<dbReference type="Proteomes" id="UP000077202">
    <property type="component" value="Unassembled WGS sequence"/>
</dbReference>
<feature type="region of interest" description="Disordered" evidence="1">
    <location>
        <begin position="1"/>
        <end position="48"/>
    </location>
</feature>
<evidence type="ECO:0000313" key="2">
    <source>
        <dbReference type="EMBL" id="OAE33307.1"/>
    </source>
</evidence>
<comment type="caution">
    <text evidence="2">The sequence shown here is derived from an EMBL/GenBank/DDBJ whole genome shotgun (WGS) entry which is preliminary data.</text>
</comment>
<gene>
    <name evidence="2" type="ORF">AXG93_1200s1690</name>
</gene>
<organism evidence="2 3">
    <name type="scientific">Marchantia polymorpha subsp. ruderalis</name>
    <dbReference type="NCBI Taxonomy" id="1480154"/>
    <lineage>
        <taxon>Eukaryota</taxon>
        <taxon>Viridiplantae</taxon>
        <taxon>Streptophyta</taxon>
        <taxon>Embryophyta</taxon>
        <taxon>Marchantiophyta</taxon>
        <taxon>Marchantiopsida</taxon>
        <taxon>Marchantiidae</taxon>
        <taxon>Marchantiales</taxon>
        <taxon>Marchantiaceae</taxon>
        <taxon>Marchantia</taxon>
    </lineage>
</organism>
<sequence>MSHGAEQSAPAHSGGYDRPRGAGRGASRRSGERRAPAPRQKLESRVGAATCSVGPTSLALAFTSPTSPVSATSSSSSSSLVSLSADGWIDRWMDGRTGSAGGGASRGRPVPWADGGEGRVAAAEGGGWGGGGGGGGDDDGHGDRYLLARLRDKVRVELGIPAKRRPRTNFFLRAHWLLSSMTRFVSEHFPAPLGGRETKKKKKKVSSSVHELSRARYQTRRTPPSSARYEDEEPQQETETRPLWSIYPTGKRGDEMR</sequence>